<accession>A0ABN2NPJ7</accession>
<dbReference type="InterPro" id="IPR015057">
    <property type="entry name" value="Rv2632c-like"/>
</dbReference>
<dbReference type="RefSeq" id="WP_344428059.1">
    <property type="nucleotide sequence ID" value="NZ_BAAAQK010000032.1"/>
</dbReference>
<dbReference type="Gene3D" id="3.30.160.240">
    <property type="entry name" value="Rv1738"/>
    <property type="match status" value="1"/>
</dbReference>
<dbReference type="SUPFAM" id="SSF143212">
    <property type="entry name" value="Rv2632c-like"/>
    <property type="match status" value="1"/>
</dbReference>
<sequence>MRTVRWNVVVDIEEVNGESCATARLHDRSPDHLFGIGRSWIGPQDRDLPEIGDEMAAARALNDLSNRLIGRAYAEAERAPQQQPTT</sequence>
<organism evidence="1 2">
    <name type="scientific">Pseudonocardia ailaonensis</name>
    <dbReference type="NCBI Taxonomy" id="367279"/>
    <lineage>
        <taxon>Bacteria</taxon>
        <taxon>Bacillati</taxon>
        <taxon>Actinomycetota</taxon>
        <taxon>Actinomycetes</taxon>
        <taxon>Pseudonocardiales</taxon>
        <taxon>Pseudonocardiaceae</taxon>
        <taxon>Pseudonocardia</taxon>
    </lineage>
</organism>
<comment type="caution">
    <text evidence="1">The sequence shown here is derived from an EMBL/GenBank/DDBJ whole genome shotgun (WGS) entry which is preliminary data.</text>
</comment>
<dbReference type="InterPro" id="IPR038070">
    <property type="entry name" value="Rv2632c-like_sf"/>
</dbReference>
<protein>
    <submittedName>
        <fullName evidence="1">DUF1876 domain-containing protein</fullName>
    </submittedName>
</protein>
<evidence type="ECO:0000313" key="2">
    <source>
        <dbReference type="Proteomes" id="UP001500449"/>
    </source>
</evidence>
<proteinExistence type="predicted"/>
<keyword evidence="2" id="KW-1185">Reference proteome</keyword>
<dbReference type="Pfam" id="PF08962">
    <property type="entry name" value="Rv2632c-like"/>
    <property type="match status" value="1"/>
</dbReference>
<name>A0ABN2NPJ7_9PSEU</name>
<gene>
    <name evidence="1" type="ORF">GCM10009836_72360</name>
</gene>
<evidence type="ECO:0000313" key="1">
    <source>
        <dbReference type="EMBL" id="GAA1880598.1"/>
    </source>
</evidence>
<dbReference type="Proteomes" id="UP001500449">
    <property type="component" value="Unassembled WGS sequence"/>
</dbReference>
<dbReference type="EMBL" id="BAAAQK010000032">
    <property type="protein sequence ID" value="GAA1880598.1"/>
    <property type="molecule type" value="Genomic_DNA"/>
</dbReference>
<reference evidence="1 2" key="1">
    <citation type="journal article" date="2019" name="Int. J. Syst. Evol. Microbiol.">
        <title>The Global Catalogue of Microorganisms (GCM) 10K type strain sequencing project: providing services to taxonomists for standard genome sequencing and annotation.</title>
        <authorList>
            <consortium name="The Broad Institute Genomics Platform"/>
            <consortium name="The Broad Institute Genome Sequencing Center for Infectious Disease"/>
            <person name="Wu L."/>
            <person name="Ma J."/>
        </authorList>
    </citation>
    <scope>NUCLEOTIDE SEQUENCE [LARGE SCALE GENOMIC DNA]</scope>
    <source>
        <strain evidence="1 2">JCM 16009</strain>
    </source>
</reference>